<dbReference type="PROSITE" id="PS00149">
    <property type="entry name" value="SULFATASE_2"/>
    <property type="match status" value="1"/>
</dbReference>
<dbReference type="Proteomes" id="UP000504606">
    <property type="component" value="Unplaced"/>
</dbReference>
<dbReference type="PROSITE" id="PS00523">
    <property type="entry name" value="SULFATASE_1"/>
    <property type="match status" value="1"/>
</dbReference>
<feature type="signal peptide" evidence="7">
    <location>
        <begin position="1"/>
        <end position="24"/>
    </location>
</feature>
<keyword evidence="4" id="KW-0378">Hydrolase</keyword>
<keyword evidence="7" id="KW-0732">Signal</keyword>
<feature type="domain" description="Sulfatase N-terminal" evidence="8">
    <location>
        <begin position="31"/>
        <end position="166"/>
    </location>
</feature>
<evidence type="ECO:0000256" key="1">
    <source>
        <dbReference type="ARBA" id="ARBA00001913"/>
    </source>
</evidence>
<dbReference type="GO" id="GO:0046872">
    <property type="term" value="F:metal ion binding"/>
    <property type="evidence" value="ECO:0007669"/>
    <property type="project" value="UniProtKB-KW"/>
</dbReference>
<dbReference type="GeneID" id="113209157"/>
<name>A0A9C6X5H5_FRAOC</name>
<dbReference type="RefSeq" id="XP_052129490.1">
    <property type="nucleotide sequence ID" value="XM_052273530.1"/>
</dbReference>
<dbReference type="Pfam" id="PF00884">
    <property type="entry name" value="Sulfatase"/>
    <property type="match status" value="1"/>
</dbReference>
<comment type="cofactor">
    <cofactor evidence="1">
        <name>Ca(2+)</name>
        <dbReference type="ChEBI" id="CHEBI:29108"/>
    </cofactor>
</comment>
<accession>A0A9C6X5H5</accession>
<dbReference type="InterPro" id="IPR047115">
    <property type="entry name" value="ARSB"/>
</dbReference>
<gene>
    <name evidence="10" type="primary">LOC113209157</name>
</gene>
<proteinExistence type="inferred from homology"/>
<keyword evidence="5" id="KW-0106">Calcium</keyword>
<dbReference type="InterPro" id="IPR024607">
    <property type="entry name" value="Sulfatase_CS"/>
</dbReference>
<dbReference type="InterPro" id="IPR000917">
    <property type="entry name" value="Sulfatase_N"/>
</dbReference>
<dbReference type="AlphaFoldDB" id="A0A9C6X5H5"/>
<sequence>MAGPKMQLVLSAVVAASLFGSVLTQQQQRKPHIVVILADDLGWNDVSFHGSDQIPTPNIDALAYNGVILNQHYVPALCTPSRASLMTGKYPTHTGMQHLVILEPEPWGLPLEERLLPEYLSDLGYRTHAVGKWHLGYHRREYTPTQRGFRSHFGYWNGFQDYFDHTVKATVSVYGRAWQRRESSFDRHALSVRV</sequence>
<reference evidence="10" key="1">
    <citation type="submission" date="2025-08" db="UniProtKB">
        <authorList>
            <consortium name="RefSeq"/>
        </authorList>
    </citation>
    <scope>IDENTIFICATION</scope>
    <source>
        <tissue evidence="10">Whole organism</tissue>
    </source>
</reference>
<comment type="similarity">
    <text evidence="2">Belongs to the sulfatase family.</text>
</comment>
<evidence type="ECO:0000256" key="7">
    <source>
        <dbReference type="SAM" id="SignalP"/>
    </source>
</evidence>
<dbReference type="PANTHER" id="PTHR10342">
    <property type="entry name" value="ARYLSULFATASE"/>
    <property type="match status" value="1"/>
</dbReference>
<evidence type="ECO:0000313" key="10">
    <source>
        <dbReference type="RefSeq" id="XP_052129490.1"/>
    </source>
</evidence>
<evidence type="ECO:0000313" key="9">
    <source>
        <dbReference type="Proteomes" id="UP000504606"/>
    </source>
</evidence>
<evidence type="ECO:0000256" key="2">
    <source>
        <dbReference type="ARBA" id="ARBA00008779"/>
    </source>
</evidence>
<evidence type="ECO:0000256" key="6">
    <source>
        <dbReference type="ARBA" id="ARBA00023180"/>
    </source>
</evidence>
<dbReference type="InterPro" id="IPR017850">
    <property type="entry name" value="Alkaline_phosphatase_core_sf"/>
</dbReference>
<dbReference type="Gene3D" id="3.40.720.10">
    <property type="entry name" value="Alkaline Phosphatase, subunit A"/>
    <property type="match status" value="1"/>
</dbReference>
<dbReference type="KEGG" id="foc:113209157"/>
<feature type="chain" id="PRO_5039064483" evidence="7">
    <location>
        <begin position="25"/>
        <end position="194"/>
    </location>
</feature>
<organism evidence="9 10">
    <name type="scientific">Frankliniella occidentalis</name>
    <name type="common">Western flower thrips</name>
    <name type="synonym">Euthrips occidentalis</name>
    <dbReference type="NCBI Taxonomy" id="133901"/>
    <lineage>
        <taxon>Eukaryota</taxon>
        <taxon>Metazoa</taxon>
        <taxon>Ecdysozoa</taxon>
        <taxon>Arthropoda</taxon>
        <taxon>Hexapoda</taxon>
        <taxon>Insecta</taxon>
        <taxon>Pterygota</taxon>
        <taxon>Neoptera</taxon>
        <taxon>Paraneoptera</taxon>
        <taxon>Thysanoptera</taxon>
        <taxon>Terebrantia</taxon>
        <taxon>Thripoidea</taxon>
        <taxon>Thripidae</taxon>
        <taxon>Frankliniella</taxon>
    </lineage>
</organism>
<evidence type="ECO:0000256" key="4">
    <source>
        <dbReference type="ARBA" id="ARBA00022801"/>
    </source>
</evidence>
<dbReference type="PANTHER" id="PTHR10342:SF264">
    <property type="entry name" value="MIP05773P-RELATED"/>
    <property type="match status" value="1"/>
</dbReference>
<keyword evidence="6" id="KW-0325">Glycoprotein</keyword>
<keyword evidence="9" id="KW-1185">Reference proteome</keyword>
<protein>
    <submittedName>
        <fullName evidence="10">Arylsulfatase B-like</fullName>
    </submittedName>
</protein>
<dbReference type="SUPFAM" id="SSF53649">
    <property type="entry name" value="Alkaline phosphatase-like"/>
    <property type="match status" value="1"/>
</dbReference>
<keyword evidence="3" id="KW-0479">Metal-binding</keyword>
<dbReference type="OrthoDB" id="103349at2759"/>
<evidence type="ECO:0000256" key="5">
    <source>
        <dbReference type="ARBA" id="ARBA00022837"/>
    </source>
</evidence>
<dbReference type="GO" id="GO:0008484">
    <property type="term" value="F:sulfuric ester hydrolase activity"/>
    <property type="evidence" value="ECO:0007669"/>
    <property type="project" value="InterPro"/>
</dbReference>
<evidence type="ECO:0000256" key="3">
    <source>
        <dbReference type="ARBA" id="ARBA00022723"/>
    </source>
</evidence>
<evidence type="ECO:0000259" key="8">
    <source>
        <dbReference type="Pfam" id="PF00884"/>
    </source>
</evidence>